<dbReference type="Gene3D" id="3.40.50.720">
    <property type="entry name" value="NAD(P)-binding Rossmann-like Domain"/>
    <property type="match status" value="1"/>
</dbReference>
<comment type="similarity">
    <text evidence="4">Belongs to the zinc-containing alcohol dehydrogenase family.</text>
</comment>
<accession>A0A2U3D6M2</accession>
<dbReference type="InterPro" id="IPR036291">
    <property type="entry name" value="NAD(P)-bd_dom_sf"/>
</dbReference>
<evidence type="ECO:0000256" key="2">
    <source>
        <dbReference type="ARBA" id="ARBA00022833"/>
    </source>
</evidence>
<dbReference type="GO" id="GO:0016491">
    <property type="term" value="F:oxidoreductase activity"/>
    <property type="evidence" value="ECO:0007669"/>
    <property type="project" value="UniProtKB-KW"/>
</dbReference>
<dbReference type="Gene3D" id="3.90.180.10">
    <property type="entry name" value="Medium-chain alcohol dehydrogenases, catalytic domain"/>
    <property type="match status" value="1"/>
</dbReference>
<keyword evidence="2 4" id="KW-0862">Zinc</keyword>
<gene>
    <name evidence="7" type="ORF">BM613_11010</name>
</gene>
<dbReference type="PANTHER" id="PTHR43401:SF2">
    <property type="entry name" value="L-THREONINE 3-DEHYDROGENASE"/>
    <property type="match status" value="1"/>
</dbReference>
<comment type="cofactor">
    <cofactor evidence="4">
        <name>Zn(2+)</name>
        <dbReference type="ChEBI" id="CHEBI:29105"/>
    </cofactor>
</comment>
<reference evidence="7 8" key="1">
    <citation type="submission" date="2016-11" db="EMBL/GenBank/DDBJ databases">
        <title>Comparative genomics of Acidibacillus ferroxidans species.</title>
        <authorList>
            <person name="Oliveira G."/>
            <person name="Nunes G."/>
            <person name="Oliveira R."/>
            <person name="Araujo F."/>
            <person name="Salim A."/>
            <person name="Scholte L."/>
            <person name="Morais D."/>
            <person name="Nancucheo I."/>
            <person name="Johnson D.B."/>
            <person name="Grail B."/>
            <person name="Bittencourt J."/>
            <person name="Valadares R."/>
        </authorList>
    </citation>
    <scope>NUCLEOTIDE SEQUENCE [LARGE SCALE GENOMIC DNA]</scope>
    <source>
        <strain evidence="7 8">Y002</strain>
    </source>
</reference>
<protein>
    <recommendedName>
        <fullName evidence="9">Alcohol dehydrogenase</fullName>
    </recommendedName>
</protein>
<dbReference type="InterPro" id="IPR013154">
    <property type="entry name" value="ADH-like_N"/>
</dbReference>
<proteinExistence type="inferred from homology"/>
<dbReference type="SUPFAM" id="SSF50129">
    <property type="entry name" value="GroES-like"/>
    <property type="match status" value="1"/>
</dbReference>
<dbReference type="InterPro" id="IPR013149">
    <property type="entry name" value="ADH-like_C"/>
</dbReference>
<evidence type="ECO:0000259" key="6">
    <source>
        <dbReference type="Pfam" id="PF08240"/>
    </source>
</evidence>
<dbReference type="SUPFAM" id="SSF51735">
    <property type="entry name" value="NAD(P)-binding Rossmann-fold domains"/>
    <property type="match status" value="1"/>
</dbReference>
<feature type="domain" description="Alcohol dehydrogenase-like N-terminal" evidence="6">
    <location>
        <begin position="46"/>
        <end position="178"/>
    </location>
</feature>
<sequence length="410" mass="45284">MRAIVYDFSIPKYLTAKAVGKRYPKLYYGKFSALSLREWPETKTLGPHEVQIRPLLAGICGTDMGAILYKSSPALTPFNSFPAVLGHEVVGIVENCGARVKSVEPGQRVSIDPFISCAVRGIDPPCPACAKGLHAMCYYSGSERGLSAGMLMGFCRDLPGAWSERFVAHESMIIPVPEQVADRLAVMIEPLSVGIHAVLRKNIPPNSSVLVIGGGMIAYAVIAALRMLHPSSHITHYSLLPYQRDMALQLGATQAFIRQEELLSDLETRLGAKKHPPALGRDVYLGGYDAVYDCIGSNQSLADALHYTRERGNITVVGTAGHMHDLDWTFVWAKELDIQGSVGYGRESWEGETLSTHDLTLRMIMKEHRKPFEALVTHEFALEDYEQAIIANIERAKYKSIKTVFKIHES</sequence>
<dbReference type="InterPro" id="IPR002328">
    <property type="entry name" value="ADH_Zn_CS"/>
</dbReference>
<dbReference type="CDD" id="cd05188">
    <property type="entry name" value="MDR"/>
    <property type="match status" value="1"/>
</dbReference>
<evidence type="ECO:0000256" key="3">
    <source>
        <dbReference type="ARBA" id="ARBA00023002"/>
    </source>
</evidence>
<evidence type="ECO:0000256" key="4">
    <source>
        <dbReference type="RuleBase" id="RU361277"/>
    </source>
</evidence>
<name>A0A2U3D6M2_SULT2</name>
<keyword evidence="1 4" id="KW-0479">Metal-binding</keyword>
<keyword evidence="3" id="KW-0560">Oxidoreductase</keyword>
<dbReference type="OrthoDB" id="9770238at2"/>
<dbReference type="PROSITE" id="PS00059">
    <property type="entry name" value="ADH_ZINC"/>
    <property type="match status" value="1"/>
</dbReference>
<dbReference type="InterPro" id="IPR050129">
    <property type="entry name" value="Zn_alcohol_dh"/>
</dbReference>
<dbReference type="AlphaFoldDB" id="A0A2U3D6M2"/>
<dbReference type="Proteomes" id="UP000245380">
    <property type="component" value="Unassembled WGS sequence"/>
</dbReference>
<dbReference type="GO" id="GO:0008270">
    <property type="term" value="F:zinc ion binding"/>
    <property type="evidence" value="ECO:0007669"/>
    <property type="project" value="InterPro"/>
</dbReference>
<comment type="caution">
    <text evidence="7">The sequence shown here is derived from an EMBL/GenBank/DDBJ whole genome shotgun (WGS) entry which is preliminary data.</text>
</comment>
<dbReference type="Pfam" id="PF00107">
    <property type="entry name" value="ADH_zinc_N"/>
    <property type="match status" value="1"/>
</dbReference>
<dbReference type="InterPro" id="IPR011032">
    <property type="entry name" value="GroES-like_sf"/>
</dbReference>
<organism evidence="7 8">
    <name type="scientific">Sulfoacidibacillus thermotolerans</name>
    <name type="common">Acidibacillus sulfuroxidans</name>
    <dbReference type="NCBI Taxonomy" id="1765684"/>
    <lineage>
        <taxon>Bacteria</taxon>
        <taxon>Bacillati</taxon>
        <taxon>Bacillota</taxon>
        <taxon>Bacilli</taxon>
        <taxon>Bacillales</taxon>
        <taxon>Alicyclobacillaceae</taxon>
        <taxon>Sulfoacidibacillus</taxon>
    </lineage>
</organism>
<dbReference type="Pfam" id="PF08240">
    <property type="entry name" value="ADH_N"/>
    <property type="match status" value="1"/>
</dbReference>
<dbReference type="PANTHER" id="PTHR43401">
    <property type="entry name" value="L-THREONINE 3-DEHYDROGENASE"/>
    <property type="match status" value="1"/>
</dbReference>
<evidence type="ECO:0000313" key="7">
    <source>
        <dbReference type="EMBL" id="PWI56927.1"/>
    </source>
</evidence>
<keyword evidence="8" id="KW-1185">Reference proteome</keyword>
<dbReference type="EMBL" id="MPDK01000022">
    <property type="protein sequence ID" value="PWI56927.1"/>
    <property type="molecule type" value="Genomic_DNA"/>
</dbReference>
<dbReference type="RefSeq" id="WP_109431255.1">
    <property type="nucleotide sequence ID" value="NZ_MPDK01000022.1"/>
</dbReference>
<feature type="domain" description="Alcohol dehydrogenase-like C-terminal" evidence="5">
    <location>
        <begin position="234"/>
        <end position="351"/>
    </location>
</feature>
<evidence type="ECO:0008006" key="9">
    <source>
        <dbReference type="Google" id="ProtNLM"/>
    </source>
</evidence>
<evidence type="ECO:0000259" key="5">
    <source>
        <dbReference type="Pfam" id="PF00107"/>
    </source>
</evidence>
<evidence type="ECO:0000313" key="8">
    <source>
        <dbReference type="Proteomes" id="UP000245380"/>
    </source>
</evidence>
<evidence type="ECO:0000256" key="1">
    <source>
        <dbReference type="ARBA" id="ARBA00022723"/>
    </source>
</evidence>